<protein>
    <submittedName>
        <fullName evidence="2">Cbb3-type cytochrome oxidase assembly protein CcoS</fullName>
    </submittedName>
</protein>
<dbReference type="RefSeq" id="WP_189495229.1">
    <property type="nucleotide sequence ID" value="NZ_BMZT01000002.1"/>
</dbReference>
<evidence type="ECO:0000256" key="1">
    <source>
        <dbReference type="SAM" id="MobiDB-lite"/>
    </source>
</evidence>
<name>A0ABV6T3C3_9GAMM</name>
<accession>A0ABV6T3C3</accession>
<dbReference type="Pfam" id="PF03597">
    <property type="entry name" value="FixS"/>
    <property type="match status" value="1"/>
</dbReference>
<evidence type="ECO:0000313" key="2">
    <source>
        <dbReference type="EMBL" id="MFC0718916.1"/>
    </source>
</evidence>
<dbReference type="NCBIfam" id="TIGR00847">
    <property type="entry name" value="ccoS"/>
    <property type="match status" value="1"/>
</dbReference>
<dbReference type="InterPro" id="IPR004714">
    <property type="entry name" value="Cyt_oxidase_maturation_cbb3"/>
</dbReference>
<gene>
    <name evidence="2" type="primary">ccoS</name>
    <name evidence="2" type="ORF">ACFFFU_14390</name>
</gene>
<sequence>MNILLFLIPMSLGLLLLAIWAFRWAVRKGQFENLDAAAIDILRDDSADVPASGSGAADVPRGSVEPGPDNAD</sequence>
<proteinExistence type="predicted"/>
<reference evidence="2 3" key="1">
    <citation type="submission" date="2024-09" db="EMBL/GenBank/DDBJ databases">
        <authorList>
            <person name="Sun Q."/>
            <person name="Mori K."/>
        </authorList>
    </citation>
    <scope>NUCLEOTIDE SEQUENCE [LARGE SCALE GENOMIC DNA]</scope>
    <source>
        <strain evidence="2 3">KCTC 52403</strain>
    </source>
</reference>
<dbReference type="EMBL" id="JBHLTF010000033">
    <property type="protein sequence ID" value="MFC0718916.1"/>
    <property type="molecule type" value="Genomic_DNA"/>
</dbReference>
<organism evidence="2 3">
    <name type="scientific">Luteimonas padinae</name>
    <dbReference type="NCBI Taxonomy" id="1714359"/>
    <lineage>
        <taxon>Bacteria</taxon>
        <taxon>Pseudomonadati</taxon>
        <taxon>Pseudomonadota</taxon>
        <taxon>Gammaproteobacteria</taxon>
        <taxon>Lysobacterales</taxon>
        <taxon>Lysobacteraceae</taxon>
        <taxon>Luteimonas</taxon>
    </lineage>
</organism>
<evidence type="ECO:0000313" key="3">
    <source>
        <dbReference type="Proteomes" id="UP001589898"/>
    </source>
</evidence>
<dbReference type="PANTHER" id="PTHR41532">
    <property type="entry name" value="FIXS PROTEIN"/>
    <property type="match status" value="1"/>
</dbReference>
<comment type="caution">
    <text evidence="2">The sequence shown here is derived from an EMBL/GenBank/DDBJ whole genome shotgun (WGS) entry which is preliminary data.</text>
</comment>
<dbReference type="PANTHER" id="PTHR41532:SF1">
    <property type="entry name" value="FIXS PROTEIN"/>
    <property type="match status" value="1"/>
</dbReference>
<dbReference type="Proteomes" id="UP001589898">
    <property type="component" value="Unassembled WGS sequence"/>
</dbReference>
<feature type="region of interest" description="Disordered" evidence="1">
    <location>
        <begin position="48"/>
        <end position="72"/>
    </location>
</feature>
<keyword evidence="3" id="KW-1185">Reference proteome</keyword>